<sequence length="324" mass="35821">MDEIKEIKKDIWRVKQSIETEEKLKASWVQEKKNVQQILEADPHNETASLLPELEQGVAAADAVLQPLYEKLAALEAQLPQAPEAAVRKFDPAQHPILKKTIEKTEPAKPVVFSTGDICEAQWHDKAYYKVKIQAVLGSASAPKYHVKFLDYDDTMTVDRDAMRSLQSKRKREEAAAPGPTPQAAPLTSTPAVISGPVSVNPNAQATNGMSDADATQPRKKKIKNSKALEKSVGNWKDWTSKGKGKKLSQKESMFRTGTNAGSRVGFTGSGSGMTETQKRVRYDSKADVEAAREEHLAYAQDRNTAPYFGTYPSGPTRPPMHRY</sequence>
<dbReference type="Gene3D" id="2.30.30.140">
    <property type="match status" value="1"/>
</dbReference>
<name>A0A6A5U2D1_9PLEO</name>
<evidence type="ECO:0000256" key="1">
    <source>
        <dbReference type="SAM" id="MobiDB-lite"/>
    </source>
</evidence>
<feature type="compositionally biased region" description="Low complexity" evidence="1">
    <location>
        <begin position="176"/>
        <end position="186"/>
    </location>
</feature>
<feature type="region of interest" description="Disordered" evidence="1">
    <location>
        <begin position="164"/>
        <end position="282"/>
    </location>
</feature>
<reference evidence="3" key="1">
    <citation type="journal article" date="2020" name="Stud. Mycol.">
        <title>101 Dothideomycetes genomes: a test case for predicting lifestyles and emergence of pathogens.</title>
        <authorList>
            <person name="Haridas S."/>
            <person name="Albert R."/>
            <person name="Binder M."/>
            <person name="Bloem J."/>
            <person name="Labutti K."/>
            <person name="Salamov A."/>
            <person name="Andreopoulos B."/>
            <person name="Baker S."/>
            <person name="Barry K."/>
            <person name="Bills G."/>
            <person name="Bluhm B."/>
            <person name="Cannon C."/>
            <person name="Castanera R."/>
            <person name="Culley D."/>
            <person name="Daum C."/>
            <person name="Ezra D."/>
            <person name="Gonzalez J."/>
            <person name="Henrissat B."/>
            <person name="Kuo A."/>
            <person name="Liang C."/>
            <person name="Lipzen A."/>
            <person name="Lutzoni F."/>
            <person name="Magnuson J."/>
            <person name="Mondo S."/>
            <person name="Nolan M."/>
            <person name="Ohm R."/>
            <person name="Pangilinan J."/>
            <person name="Park H.-J."/>
            <person name="Ramirez L."/>
            <person name="Alfaro M."/>
            <person name="Sun H."/>
            <person name="Tritt A."/>
            <person name="Yoshinaga Y."/>
            <person name="Zwiers L.-H."/>
            <person name="Turgeon B."/>
            <person name="Goodwin S."/>
            <person name="Spatafora J."/>
            <person name="Crous P."/>
            <person name="Grigoriev I."/>
        </authorList>
    </citation>
    <scope>NUCLEOTIDE SEQUENCE</scope>
    <source>
        <strain evidence="3">CBS 675.92</strain>
    </source>
</reference>
<dbReference type="OrthoDB" id="79171at2759"/>
<protein>
    <recommendedName>
        <fullName evidence="2">Tudor domain-containing protein</fullName>
    </recommendedName>
</protein>
<dbReference type="InterPro" id="IPR002999">
    <property type="entry name" value="Tudor"/>
</dbReference>
<feature type="domain" description="Tudor" evidence="2">
    <location>
        <begin position="112"/>
        <end position="173"/>
    </location>
</feature>
<evidence type="ECO:0000313" key="3">
    <source>
        <dbReference type="EMBL" id="KAF1957166.1"/>
    </source>
</evidence>
<dbReference type="Proteomes" id="UP000800035">
    <property type="component" value="Unassembled WGS sequence"/>
</dbReference>
<evidence type="ECO:0000259" key="2">
    <source>
        <dbReference type="PROSITE" id="PS50304"/>
    </source>
</evidence>
<dbReference type="AlphaFoldDB" id="A0A6A5U2D1"/>
<feature type="region of interest" description="Disordered" evidence="1">
    <location>
        <begin position="298"/>
        <end position="324"/>
    </location>
</feature>
<dbReference type="SMART" id="SM00333">
    <property type="entry name" value="TUDOR"/>
    <property type="match status" value="1"/>
</dbReference>
<dbReference type="PROSITE" id="PS50304">
    <property type="entry name" value="TUDOR"/>
    <property type="match status" value="1"/>
</dbReference>
<dbReference type="EMBL" id="ML976990">
    <property type="protein sequence ID" value="KAF1957166.1"/>
    <property type="molecule type" value="Genomic_DNA"/>
</dbReference>
<keyword evidence="4" id="KW-1185">Reference proteome</keyword>
<gene>
    <name evidence="3" type="ORF">CC80DRAFT_55526</name>
</gene>
<organism evidence="3 4">
    <name type="scientific">Byssothecium circinans</name>
    <dbReference type="NCBI Taxonomy" id="147558"/>
    <lineage>
        <taxon>Eukaryota</taxon>
        <taxon>Fungi</taxon>
        <taxon>Dikarya</taxon>
        <taxon>Ascomycota</taxon>
        <taxon>Pezizomycotina</taxon>
        <taxon>Dothideomycetes</taxon>
        <taxon>Pleosporomycetidae</taxon>
        <taxon>Pleosporales</taxon>
        <taxon>Massarineae</taxon>
        <taxon>Massarinaceae</taxon>
        <taxon>Byssothecium</taxon>
    </lineage>
</organism>
<dbReference type="SUPFAM" id="SSF63748">
    <property type="entry name" value="Tudor/PWWP/MBT"/>
    <property type="match status" value="1"/>
</dbReference>
<evidence type="ECO:0000313" key="4">
    <source>
        <dbReference type="Proteomes" id="UP000800035"/>
    </source>
</evidence>
<proteinExistence type="predicted"/>
<accession>A0A6A5U2D1</accession>
<feature type="compositionally biased region" description="Polar residues" evidence="1">
    <location>
        <begin position="187"/>
        <end position="210"/>
    </location>
</feature>